<evidence type="ECO:0000313" key="2">
    <source>
        <dbReference type="EMBL" id="KAH3816710.1"/>
    </source>
</evidence>
<keyword evidence="3" id="KW-1185">Reference proteome</keyword>
<sequence>MTDRHRTELVRRPKDSRKCTWADHVGRFSAKHLHLKSRRQRERSQHGKCHLLKQKVSPMKDSMTRRKKSHRSHI</sequence>
<reference evidence="2" key="1">
    <citation type="journal article" date="2019" name="bioRxiv">
        <title>The Genome of the Zebra Mussel, Dreissena polymorpha: A Resource for Invasive Species Research.</title>
        <authorList>
            <person name="McCartney M.A."/>
            <person name="Auch B."/>
            <person name="Kono T."/>
            <person name="Mallez S."/>
            <person name="Zhang Y."/>
            <person name="Obille A."/>
            <person name="Becker A."/>
            <person name="Abrahante J.E."/>
            <person name="Garbe J."/>
            <person name="Badalamenti J.P."/>
            <person name="Herman A."/>
            <person name="Mangelson H."/>
            <person name="Liachko I."/>
            <person name="Sullivan S."/>
            <person name="Sone E.D."/>
            <person name="Koren S."/>
            <person name="Silverstein K.A.T."/>
            <person name="Beckman K.B."/>
            <person name="Gohl D.M."/>
        </authorList>
    </citation>
    <scope>NUCLEOTIDE SEQUENCE</scope>
    <source>
        <strain evidence="2">Duluth1</strain>
        <tissue evidence="2">Whole animal</tissue>
    </source>
</reference>
<feature type="region of interest" description="Disordered" evidence="1">
    <location>
        <begin position="32"/>
        <end position="74"/>
    </location>
</feature>
<comment type="caution">
    <text evidence="2">The sequence shown here is derived from an EMBL/GenBank/DDBJ whole genome shotgun (WGS) entry which is preliminary data.</text>
</comment>
<organism evidence="2 3">
    <name type="scientific">Dreissena polymorpha</name>
    <name type="common">Zebra mussel</name>
    <name type="synonym">Mytilus polymorpha</name>
    <dbReference type="NCBI Taxonomy" id="45954"/>
    <lineage>
        <taxon>Eukaryota</taxon>
        <taxon>Metazoa</taxon>
        <taxon>Spiralia</taxon>
        <taxon>Lophotrochozoa</taxon>
        <taxon>Mollusca</taxon>
        <taxon>Bivalvia</taxon>
        <taxon>Autobranchia</taxon>
        <taxon>Heteroconchia</taxon>
        <taxon>Euheterodonta</taxon>
        <taxon>Imparidentia</taxon>
        <taxon>Neoheterodontei</taxon>
        <taxon>Myida</taxon>
        <taxon>Dreissenoidea</taxon>
        <taxon>Dreissenidae</taxon>
        <taxon>Dreissena</taxon>
    </lineage>
</organism>
<evidence type="ECO:0000256" key="1">
    <source>
        <dbReference type="SAM" id="MobiDB-lite"/>
    </source>
</evidence>
<evidence type="ECO:0000313" key="3">
    <source>
        <dbReference type="Proteomes" id="UP000828390"/>
    </source>
</evidence>
<accession>A0A9D4JLP6</accession>
<gene>
    <name evidence="2" type="ORF">DPMN_118231</name>
</gene>
<reference evidence="2" key="2">
    <citation type="submission" date="2020-11" db="EMBL/GenBank/DDBJ databases">
        <authorList>
            <person name="McCartney M.A."/>
            <person name="Auch B."/>
            <person name="Kono T."/>
            <person name="Mallez S."/>
            <person name="Becker A."/>
            <person name="Gohl D.M."/>
            <person name="Silverstein K.A.T."/>
            <person name="Koren S."/>
            <person name="Bechman K.B."/>
            <person name="Herman A."/>
            <person name="Abrahante J.E."/>
            <person name="Garbe J."/>
        </authorList>
    </citation>
    <scope>NUCLEOTIDE SEQUENCE</scope>
    <source>
        <strain evidence="2">Duluth1</strain>
        <tissue evidence="2">Whole animal</tissue>
    </source>
</reference>
<proteinExistence type="predicted"/>
<protein>
    <submittedName>
        <fullName evidence="2">Uncharacterized protein</fullName>
    </submittedName>
</protein>
<dbReference type="EMBL" id="JAIWYP010000005">
    <property type="protein sequence ID" value="KAH3816710.1"/>
    <property type="molecule type" value="Genomic_DNA"/>
</dbReference>
<feature type="compositionally biased region" description="Basic residues" evidence="1">
    <location>
        <begin position="65"/>
        <end position="74"/>
    </location>
</feature>
<dbReference type="Proteomes" id="UP000828390">
    <property type="component" value="Unassembled WGS sequence"/>
</dbReference>
<name>A0A9D4JLP6_DREPO</name>
<feature type="compositionally biased region" description="Basic residues" evidence="1">
    <location>
        <begin position="32"/>
        <end position="53"/>
    </location>
</feature>
<dbReference type="AlphaFoldDB" id="A0A9D4JLP6"/>